<keyword evidence="6" id="KW-1185">Reference proteome</keyword>
<keyword evidence="3" id="KW-0045">Antibiotic biosynthesis</keyword>
<dbReference type="Gene3D" id="3.60.130.10">
    <property type="entry name" value="Clavaminate synthase-like"/>
    <property type="match status" value="1"/>
</dbReference>
<sequence length="302" mass="33239">MTLTTSPHTAHAGLIVTPQGPQQLDALEPEVLKQWLMTHGYLVLRGFEHSIDAFSRLVRQSSSRISLDPARSFDGDTAQKVDAGLDAVGLHCENGNSPFWPDLCWFYCQVAPARGSQTTLCDGKAVYRHLAPEHRAAFSERDIQYARRVEAIKWKTYALHALAQTEGAPTHIESVVLQDLVSLTAGNAGAQIELNEDDSITYRFRTPAIRHSQLSDEAGPSFANSIFGPSNHYEAPLITFADGEPLDPALLQAVAAVCERFTVDVGWQHGDVVLIDNTRVMHGRRAIDDPARTIFNALSYAH</sequence>
<dbReference type="RefSeq" id="WP_078734735.1">
    <property type="nucleotide sequence ID" value="NZ_JAFHKI010000006.1"/>
</dbReference>
<feature type="domain" description="TauD/TfdA-like" evidence="4">
    <location>
        <begin position="20"/>
        <end position="295"/>
    </location>
</feature>
<dbReference type="InterPro" id="IPR003819">
    <property type="entry name" value="TauD/TfdA-like"/>
</dbReference>
<reference evidence="5 6" key="2">
    <citation type="journal article" date="2023" name="Plant Pathol.">
        <title>Dismantling and reorganizing Pseudomonas marginalis sensu#lato.</title>
        <authorList>
            <person name="Sawada H."/>
            <person name="Fujikawa T."/>
            <person name="Satou M."/>
        </authorList>
    </citation>
    <scope>NUCLEOTIDE SEQUENCE [LARGE SCALE GENOMIC DNA]</scope>
    <source>
        <strain evidence="5 6">MAFF 301381</strain>
    </source>
</reference>
<evidence type="ECO:0000256" key="3">
    <source>
        <dbReference type="ARBA" id="ARBA00023194"/>
    </source>
</evidence>
<dbReference type="Proteomes" id="UP001154860">
    <property type="component" value="Unassembled WGS sequence"/>
</dbReference>
<dbReference type="PANTHER" id="PTHR10696">
    <property type="entry name" value="GAMMA-BUTYROBETAINE HYDROXYLASE-RELATED"/>
    <property type="match status" value="1"/>
</dbReference>
<proteinExistence type="predicted"/>
<evidence type="ECO:0000259" key="4">
    <source>
        <dbReference type="Pfam" id="PF02668"/>
    </source>
</evidence>
<organism evidence="5 6">
    <name type="scientific">Pseudomonas lactucae</name>
    <dbReference type="NCBI Taxonomy" id="2813360"/>
    <lineage>
        <taxon>Bacteria</taxon>
        <taxon>Pseudomonadati</taxon>
        <taxon>Pseudomonadota</taxon>
        <taxon>Gammaproteobacteria</taxon>
        <taxon>Pseudomonadales</taxon>
        <taxon>Pseudomonadaceae</taxon>
        <taxon>Pseudomonas</taxon>
    </lineage>
</organism>
<evidence type="ECO:0000256" key="1">
    <source>
        <dbReference type="ARBA" id="ARBA00001954"/>
    </source>
</evidence>
<dbReference type="EMBL" id="JAFHKJ010000012">
    <property type="protein sequence ID" value="MBN2975001.1"/>
    <property type="molecule type" value="Genomic_DNA"/>
</dbReference>
<dbReference type="AlphaFoldDB" id="A0A9X0Y8K0"/>
<dbReference type="InterPro" id="IPR042098">
    <property type="entry name" value="TauD-like_sf"/>
</dbReference>
<keyword evidence="5" id="KW-0223">Dioxygenase</keyword>
<dbReference type="GO" id="GO:0016706">
    <property type="term" value="F:2-oxoglutarate-dependent dioxygenase activity"/>
    <property type="evidence" value="ECO:0007669"/>
    <property type="project" value="UniProtKB-ARBA"/>
</dbReference>
<evidence type="ECO:0000313" key="5">
    <source>
        <dbReference type="EMBL" id="MBN2975001.1"/>
    </source>
</evidence>
<accession>A0A9X0Y8K0</accession>
<evidence type="ECO:0000313" key="6">
    <source>
        <dbReference type="Proteomes" id="UP001154860"/>
    </source>
</evidence>
<comment type="cofactor">
    <cofactor evidence="1">
        <name>Fe(2+)</name>
        <dbReference type="ChEBI" id="CHEBI:29033"/>
    </cofactor>
</comment>
<keyword evidence="2" id="KW-0560">Oxidoreductase</keyword>
<name>A0A9X0Y8K0_9PSED</name>
<dbReference type="PANTHER" id="PTHR10696:SF56">
    <property type="entry name" value="TAUD_TFDA-LIKE DOMAIN-CONTAINING PROTEIN"/>
    <property type="match status" value="1"/>
</dbReference>
<reference evidence="5 6" key="1">
    <citation type="journal article" date="2021" name="Int. J. Syst. Evol. Microbiol.">
        <title>Pseudomonas lactucae sp. nov., a pathogen causing bacterial rot of lettuce in Japan.</title>
        <authorList>
            <person name="Sawada H."/>
            <person name="Fujikawa T."/>
            <person name="Satou M."/>
        </authorList>
    </citation>
    <scope>NUCLEOTIDE SEQUENCE [LARGE SCALE GENOMIC DNA]</scope>
    <source>
        <strain evidence="5 6">MAFF 301381</strain>
    </source>
</reference>
<dbReference type="Pfam" id="PF02668">
    <property type="entry name" value="TauD"/>
    <property type="match status" value="1"/>
</dbReference>
<dbReference type="SUPFAM" id="SSF51197">
    <property type="entry name" value="Clavaminate synthase-like"/>
    <property type="match status" value="1"/>
</dbReference>
<protein>
    <submittedName>
        <fullName evidence="5">TauD/TfdA family dioxygenase</fullName>
    </submittedName>
</protein>
<dbReference type="GO" id="GO:0017000">
    <property type="term" value="P:antibiotic biosynthetic process"/>
    <property type="evidence" value="ECO:0007669"/>
    <property type="project" value="UniProtKB-KW"/>
</dbReference>
<dbReference type="InterPro" id="IPR050411">
    <property type="entry name" value="AlphaKG_dependent_hydroxylases"/>
</dbReference>
<comment type="caution">
    <text evidence="5">The sequence shown here is derived from an EMBL/GenBank/DDBJ whole genome shotgun (WGS) entry which is preliminary data.</text>
</comment>
<gene>
    <name evidence="5" type="ORF">JWR99_03000</name>
</gene>
<evidence type="ECO:0000256" key="2">
    <source>
        <dbReference type="ARBA" id="ARBA00023002"/>
    </source>
</evidence>